<feature type="non-terminal residue" evidence="1">
    <location>
        <position position="1"/>
    </location>
</feature>
<dbReference type="RefSeq" id="WP_259543161.1">
    <property type="nucleotide sequence ID" value="NZ_JANLCJ010000284.1"/>
</dbReference>
<accession>A0ABT2HAD9</accession>
<gene>
    <name evidence="1" type="ORF">N1032_24705</name>
</gene>
<organism evidence="1 2">
    <name type="scientific">Herbiconiux daphne</name>
    <dbReference type="NCBI Taxonomy" id="2970914"/>
    <lineage>
        <taxon>Bacteria</taxon>
        <taxon>Bacillati</taxon>
        <taxon>Actinomycetota</taxon>
        <taxon>Actinomycetes</taxon>
        <taxon>Micrococcales</taxon>
        <taxon>Microbacteriaceae</taxon>
        <taxon>Herbiconiux</taxon>
    </lineage>
</organism>
<keyword evidence="2" id="KW-1185">Reference proteome</keyword>
<dbReference type="EMBL" id="JANLCJ010000284">
    <property type="protein sequence ID" value="MCS5736930.1"/>
    <property type="molecule type" value="Genomic_DNA"/>
</dbReference>
<protein>
    <submittedName>
        <fullName evidence="1">Uncharacterized protein</fullName>
    </submittedName>
</protein>
<evidence type="ECO:0000313" key="1">
    <source>
        <dbReference type="EMBL" id="MCS5736930.1"/>
    </source>
</evidence>
<proteinExistence type="predicted"/>
<name>A0ABT2HAD9_9MICO</name>
<sequence length="143" mass="17067">LMRLYRLKRVIHNGERVSFQEGQRAHVHLVYFQEGDNKVSANLNLPIDIQIKLVEVMKKDSYYFYNDEVFEDIKQGKTIDNNDYVDEFVFKLSYEEGNTFMNTERLTFQRKFGPHEFNFEFESEKSDPTFSAIARVFEGLEEK</sequence>
<dbReference type="Proteomes" id="UP001165586">
    <property type="component" value="Unassembled WGS sequence"/>
</dbReference>
<comment type="caution">
    <text evidence="1">The sequence shown here is derived from an EMBL/GenBank/DDBJ whole genome shotgun (WGS) entry which is preliminary data.</text>
</comment>
<reference evidence="1" key="1">
    <citation type="submission" date="2022-08" db="EMBL/GenBank/DDBJ databases">
        <authorList>
            <person name="Deng Y."/>
            <person name="Han X.-F."/>
            <person name="Zhang Y.-Q."/>
        </authorList>
    </citation>
    <scope>NUCLEOTIDE SEQUENCE</scope>
    <source>
        <strain evidence="1">CPCC 203386</strain>
    </source>
</reference>
<evidence type="ECO:0000313" key="2">
    <source>
        <dbReference type="Proteomes" id="UP001165586"/>
    </source>
</evidence>